<dbReference type="PROSITE" id="PS51257">
    <property type="entry name" value="PROKAR_LIPOPROTEIN"/>
    <property type="match status" value="1"/>
</dbReference>
<dbReference type="AlphaFoldDB" id="A0A8J7R301"/>
<accession>A0A8J7R301</accession>
<comment type="caution">
    <text evidence="2">The sequence shown here is derived from an EMBL/GenBank/DDBJ whole genome shotgun (WGS) entry which is preliminary data.</text>
</comment>
<keyword evidence="3" id="KW-1185">Reference proteome</keyword>
<dbReference type="Proteomes" id="UP000666240">
    <property type="component" value="Unassembled WGS sequence"/>
</dbReference>
<dbReference type="EMBL" id="JAGIYY010000003">
    <property type="protein sequence ID" value="MBP0439315.1"/>
    <property type="molecule type" value="Genomic_DNA"/>
</dbReference>
<organism evidence="2 3">
    <name type="scientific">Tianweitania sediminis</name>
    <dbReference type="NCBI Taxonomy" id="1502156"/>
    <lineage>
        <taxon>Bacteria</taxon>
        <taxon>Pseudomonadati</taxon>
        <taxon>Pseudomonadota</taxon>
        <taxon>Alphaproteobacteria</taxon>
        <taxon>Hyphomicrobiales</taxon>
        <taxon>Phyllobacteriaceae</taxon>
        <taxon>Tianweitania</taxon>
    </lineage>
</organism>
<name>A0A8J7R301_9HYPH</name>
<feature type="domain" description="Extensin-like C-terminal" evidence="1">
    <location>
        <begin position="88"/>
        <end position="263"/>
    </location>
</feature>
<dbReference type="Pfam" id="PF06904">
    <property type="entry name" value="Extensin-like_C"/>
    <property type="match status" value="1"/>
</dbReference>
<evidence type="ECO:0000313" key="2">
    <source>
        <dbReference type="EMBL" id="MBP0439315.1"/>
    </source>
</evidence>
<protein>
    <submittedName>
        <fullName evidence="2">Extensin family protein</fullName>
    </submittedName>
</protein>
<proteinExistence type="predicted"/>
<dbReference type="InterPro" id="IPR009683">
    <property type="entry name" value="Extensin-like_C"/>
</dbReference>
<reference evidence="2" key="1">
    <citation type="submission" date="2021-03" db="EMBL/GenBank/DDBJ databases">
        <title>Genome sequencing and assembly of Tianweitania sediminis.</title>
        <authorList>
            <person name="Chhetri G."/>
        </authorList>
    </citation>
    <scope>NUCLEOTIDE SEQUENCE</scope>
    <source>
        <strain evidence="2">Z8</strain>
    </source>
</reference>
<evidence type="ECO:0000259" key="1">
    <source>
        <dbReference type="Pfam" id="PF06904"/>
    </source>
</evidence>
<evidence type="ECO:0000313" key="3">
    <source>
        <dbReference type="Proteomes" id="UP000666240"/>
    </source>
</evidence>
<dbReference type="RefSeq" id="WP_209335339.1">
    <property type="nucleotide sequence ID" value="NZ_JAGIYY010000003.1"/>
</dbReference>
<gene>
    <name evidence="2" type="ORF">J5Y06_11700</name>
</gene>
<sequence length="263" mass="28617">MPVQASRKVLLQAKHPARIVLLASALIGLVSLAACGRAEQARPSASVTKSGAGLQRLVPSNPMMVGYPRLSLPMSQLGAETMPADEVACRRELKRLGVTYQDLAPINDGGACSIDYPVKVSQLSGGINMAPAATLSCDMAVAFASWTKNELAPNARRRYWSGVKTIHQGSSYSCRRINRTNVASEHSKGNALDVMRIELNNGRDIKVEKQGLFAFRARGLLNTVRADGCDYFTTVLGPGYNADHADHFHFDIKDRRNGYRACR</sequence>